<dbReference type="Proteomes" id="UP001044222">
    <property type="component" value="Unassembled WGS sequence"/>
</dbReference>
<comment type="caution">
    <text evidence="3">The sequence shown here is derived from an EMBL/GenBank/DDBJ whole genome shotgun (WGS) entry which is preliminary data.</text>
</comment>
<reference evidence="3" key="1">
    <citation type="submission" date="2021-01" db="EMBL/GenBank/DDBJ databases">
        <title>A chromosome-scale assembly of European eel, Anguilla anguilla.</title>
        <authorList>
            <person name="Henkel C."/>
            <person name="Jong-Raadsen S.A."/>
            <person name="Dufour S."/>
            <person name="Weltzien F.-A."/>
            <person name="Palstra A.P."/>
            <person name="Pelster B."/>
            <person name="Spaink H.P."/>
            <person name="Van Den Thillart G.E."/>
            <person name="Jansen H."/>
            <person name="Zahm M."/>
            <person name="Klopp C."/>
            <person name="Cedric C."/>
            <person name="Louis A."/>
            <person name="Berthelot C."/>
            <person name="Parey E."/>
            <person name="Roest Crollius H."/>
            <person name="Montfort J."/>
            <person name="Robinson-Rechavi M."/>
            <person name="Bucao C."/>
            <person name="Bouchez O."/>
            <person name="Gislard M."/>
            <person name="Lluch J."/>
            <person name="Milhes M."/>
            <person name="Lampietro C."/>
            <person name="Lopez Roques C."/>
            <person name="Donnadieu C."/>
            <person name="Braasch I."/>
            <person name="Desvignes T."/>
            <person name="Postlethwait J."/>
            <person name="Bobe J."/>
            <person name="Guiguen Y."/>
            <person name="Dirks R."/>
        </authorList>
    </citation>
    <scope>NUCLEOTIDE SEQUENCE</scope>
    <source>
        <strain evidence="3">Tag_6206</strain>
        <tissue evidence="3">Liver</tissue>
    </source>
</reference>
<evidence type="ECO:0000313" key="3">
    <source>
        <dbReference type="EMBL" id="KAG5849969.1"/>
    </source>
</evidence>
<accession>A0A9D3MJH7</accession>
<keyword evidence="2" id="KW-0812">Transmembrane</keyword>
<keyword evidence="2" id="KW-0472">Membrane</keyword>
<evidence type="ECO:0000313" key="4">
    <source>
        <dbReference type="Proteomes" id="UP001044222"/>
    </source>
</evidence>
<organism evidence="3 4">
    <name type="scientific">Anguilla anguilla</name>
    <name type="common">European freshwater eel</name>
    <name type="synonym">Muraena anguilla</name>
    <dbReference type="NCBI Taxonomy" id="7936"/>
    <lineage>
        <taxon>Eukaryota</taxon>
        <taxon>Metazoa</taxon>
        <taxon>Chordata</taxon>
        <taxon>Craniata</taxon>
        <taxon>Vertebrata</taxon>
        <taxon>Euteleostomi</taxon>
        <taxon>Actinopterygii</taxon>
        <taxon>Neopterygii</taxon>
        <taxon>Teleostei</taxon>
        <taxon>Anguilliformes</taxon>
        <taxon>Anguillidae</taxon>
        <taxon>Anguilla</taxon>
    </lineage>
</organism>
<name>A0A9D3MJH7_ANGAN</name>
<protein>
    <submittedName>
        <fullName evidence="3">Uncharacterized protein</fullName>
    </submittedName>
</protein>
<evidence type="ECO:0000256" key="2">
    <source>
        <dbReference type="SAM" id="Phobius"/>
    </source>
</evidence>
<evidence type="ECO:0000256" key="1">
    <source>
        <dbReference type="SAM" id="MobiDB-lite"/>
    </source>
</evidence>
<keyword evidence="2" id="KW-1133">Transmembrane helix</keyword>
<dbReference type="EMBL" id="JAFIRN010000004">
    <property type="protein sequence ID" value="KAG5849969.1"/>
    <property type="molecule type" value="Genomic_DNA"/>
</dbReference>
<sequence>MPPPRNTTAYQGLQPQNGTEQGQSEEVLLLVALLLIYVVFGLLLILHTGWNIVVEATQQRGATEPPLSVEETNPHRGPYESTYD</sequence>
<dbReference type="AlphaFoldDB" id="A0A9D3MJH7"/>
<gene>
    <name evidence="3" type="ORF">ANANG_G00077330</name>
</gene>
<proteinExistence type="predicted"/>
<keyword evidence="4" id="KW-1185">Reference proteome</keyword>
<feature type="region of interest" description="Disordered" evidence="1">
    <location>
        <begin position="1"/>
        <end position="21"/>
    </location>
</feature>
<feature type="transmembrane region" description="Helical" evidence="2">
    <location>
        <begin position="27"/>
        <end position="46"/>
    </location>
</feature>
<feature type="region of interest" description="Disordered" evidence="1">
    <location>
        <begin position="60"/>
        <end position="84"/>
    </location>
</feature>